<protein>
    <recommendedName>
        <fullName evidence="6">NmrA-like domain-containing protein</fullName>
    </recommendedName>
</protein>
<dbReference type="Proteomes" id="UP000092730">
    <property type="component" value="Chromosome 3"/>
</dbReference>
<evidence type="ECO:0000313" key="4">
    <source>
        <dbReference type="EMBL" id="WVW83169.1"/>
    </source>
</evidence>
<dbReference type="InterPro" id="IPR051609">
    <property type="entry name" value="NmrA/Isoflavone_reductase-like"/>
</dbReference>
<dbReference type="AlphaFoldDB" id="A0A1B9FSE4"/>
<accession>A0A1B9FSE4</accession>
<dbReference type="RefSeq" id="XP_019042767.1">
    <property type="nucleotide sequence ID" value="XM_019195054.1"/>
</dbReference>
<dbReference type="GeneID" id="30212873"/>
<dbReference type="PANTHER" id="PTHR47706">
    <property type="entry name" value="NMRA-LIKE FAMILY PROTEIN"/>
    <property type="match status" value="1"/>
</dbReference>
<reference evidence="3" key="1">
    <citation type="submission" date="2013-07" db="EMBL/GenBank/DDBJ databases">
        <title>The Genome Sequence of Cryptococcus bestiolae CBS10118.</title>
        <authorList>
            <consortium name="The Broad Institute Genome Sequencing Platform"/>
            <person name="Cuomo C."/>
            <person name="Litvintseva A."/>
            <person name="Chen Y."/>
            <person name="Heitman J."/>
            <person name="Sun S."/>
            <person name="Springer D."/>
            <person name="Dromer F."/>
            <person name="Young S.K."/>
            <person name="Zeng Q."/>
            <person name="Gargeya S."/>
            <person name="Fitzgerald M."/>
            <person name="Abouelleil A."/>
            <person name="Alvarado L."/>
            <person name="Berlin A.M."/>
            <person name="Chapman S.B."/>
            <person name="Dewar J."/>
            <person name="Goldberg J."/>
            <person name="Griggs A."/>
            <person name="Gujja S."/>
            <person name="Hansen M."/>
            <person name="Howarth C."/>
            <person name="Imamovic A."/>
            <person name="Larimer J."/>
            <person name="McCowan C."/>
            <person name="Murphy C."/>
            <person name="Pearson M."/>
            <person name="Priest M."/>
            <person name="Roberts A."/>
            <person name="Saif S."/>
            <person name="Shea T."/>
            <person name="Sykes S."/>
            <person name="Wortman J."/>
            <person name="Nusbaum C."/>
            <person name="Birren B."/>
        </authorList>
    </citation>
    <scope>NUCLEOTIDE SEQUENCE [LARGE SCALE GENOMIC DNA]</scope>
    <source>
        <strain evidence="3">CBS 10118</strain>
    </source>
</reference>
<dbReference type="KEGG" id="kbi:30212873"/>
<reference evidence="4" key="2">
    <citation type="submission" date="2013-07" db="EMBL/GenBank/DDBJ databases">
        <authorList>
            <consortium name="The Broad Institute Genome Sequencing Platform"/>
            <person name="Cuomo C."/>
            <person name="Litvintseva A."/>
            <person name="Chen Y."/>
            <person name="Heitman J."/>
            <person name="Sun S."/>
            <person name="Springer D."/>
            <person name="Dromer F."/>
            <person name="Young S.K."/>
            <person name="Zeng Q."/>
            <person name="Gargeya S."/>
            <person name="Fitzgerald M."/>
            <person name="Abouelleil A."/>
            <person name="Alvarado L."/>
            <person name="Berlin A.M."/>
            <person name="Chapman S.B."/>
            <person name="Dewar J."/>
            <person name="Goldberg J."/>
            <person name="Griggs A."/>
            <person name="Gujja S."/>
            <person name="Hansen M."/>
            <person name="Howarth C."/>
            <person name="Imamovic A."/>
            <person name="Larimer J."/>
            <person name="McCowan C."/>
            <person name="Murphy C."/>
            <person name="Pearson M."/>
            <person name="Priest M."/>
            <person name="Roberts A."/>
            <person name="Saif S."/>
            <person name="Shea T."/>
            <person name="Sykes S."/>
            <person name="Wortman J."/>
            <person name="Nusbaum C."/>
            <person name="Birren B."/>
        </authorList>
    </citation>
    <scope>NUCLEOTIDE SEQUENCE</scope>
    <source>
        <strain evidence="4">CBS 10118</strain>
    </source>
</reference>
<evidence type="ECO:0000256" key="1">
    <source>
        <dbReference type="ARBA" id="ARBA00022857"/>
    </source>
</evidence>
<gene>
    <name evidence="3" type="ORF">I302_08474</name>
    <name evidence="4" type="ORF">I302_105187</name>
</gene>
<sequence>MTIQLGLIGHNGHIGSALLPFLLDANEKGKIHLVILHRPSSDLGVIPTKIERRIIRLDDHTDEGDQVNKNAVEGLEVLISTMSDASLHVQLPLLDILAASKTLKTFIQSDFGVSWTASEINDSKGLQTLVPIKEEINKKMKDLGIPWLNVRIGLLVDYFFGLKFLGTDVQKNKIVLYKDALNKPLRLTSSKYLGHALTQLILTSSSNLDSLNGRAIHIFNYTPSGQELIDTFQKVHHRQPIIEQYTLEEYERDSEDTNLVMSIKAGLLRKWGEDTWSTFDDEEILPHDPTWTGQRDLQDVLRDFM</sequence>
<dbReference type="EMBL" id="KI894026">
    <property type="protein sequence ID" value="OCF21697.1"/>
    <property type="molecule type" value="Genomic_DNA"/>
</dbReference>
<evidence type="ECO:0008006" key="6">
    <source>
        <dbReference type="Google" id="ProtNLM"/>
    </source>
</evidence>
<evidence type="ECO:0000313" key="5">
    <source>
        <dbReference type="Proteomes" id="UP000092730"/>
    </source>
</evidence>
<dbReference type="OrthoDB" id="5283654at2759"/>
<dbReference type="PANTHER" id="PTHR47706:SF9">
    <property type="entry name" value="NMRA-LIKE DOMAIN-CONTAINING PROTEIN-RELATED"/>
    <property type="match status" value="1"/>
</dbReference>
<dbReference type="Gene3D" id="3.40.50.720">
    <property type="entry name" value="NAD(P)-binding Rossmann-like Domain"/>
    <property type="match status" value="1"/>
</dbReference>
<proteinExistence type="predicted"/>
<keyword evidence="1" id="KW-0521">NADP</keyword>
<evidence type="ECO:0000256" key="2">
    <source>
        <dbReference type="ARBA" id="ARBA00023002"/>
    </source>
</evidence>
<reference evidence="3" key="3">
    <citation type="submission" date="2014-01" db="EMBL/GenBank/DDBJ databases">
        <title>Evolution of pathogenesis and genome organization in the Tremellales.</title>
        <authorList>
            <person name="Cuomo C."/>
            <person name="Litvintseva A."/>
            <person name="Heitman J."/>
            <person name="Chen Y."/>
            <person name="Sun S."/>
            <person name="Springer D."/>
            <person name="Dromer F."/>
            <person name="Young S."/>
            <person name="Zeng Q."/>
            <person name="Chapman S."/>
            <person name="Gujja S."/>
            <person name="Saif S."/>
            <person name="Birren B."/>
        </authorList>
    </citation>
    <scope>NUCLEOTIDE SEQUENCE</scope>
    <source>
        <strain evidence="3">CBS 10118</strain>
    </source>
</reference>
<keyword evidence="5" id="KW-1185">Reference proteome</keyword>
<evidence type="ECO:0000313" key="3">
    <source>
        <dbReference type="EMBL" id="OCF21697.1"/>
    </source>
</evidence>
<dbReference type="SUPFAM" id="SSF51735">
    <property type="entry name" value="NAD(P)-binding Rossmann-fold domains"/>
    <property type="match status" value="1"/>
</dbReference>
<dbReference type="STRING" id="1296100.A0A1B9FSE4"/>
<dbReference type="InterPro" id="IPR036291">
    <property type="entry name" value="NAD(P)-bd_dom_sf"/>
</dbReference>
<dbReference type="GO" id="GO:0016491">
    <property type="term" value="F:oxidoreductase activity"/>
    <property type="evidence" value="ECO:0007669"/>
    <property type="project" value="UniProtKB-KW"/>
</dbReference>
<name>A0A1B9FSE4_9TREE</name>
<dbReference type="EMBL" id="CP144543">
    <property type="protein sequence ID" value="WVW83169.1"/>
    <property type="molecule type" value="Genomic_DNA"/>
</dbReference>
<organism evidence="3">
    <name type="scientific">Kwoniella bestiolae CBS 10118</name>
    <dbReference type="NCBI Taxonomy" id="1296100"/>
    <lineage>
        <taxon>Eukaryota</taxon>
        <taxon>Fungi</taxon>
        <taxon>Dikarya</taxon>
        <taxon>Basidiomycota</taxon>
        <taxon>Agaricomycotina</taxon>
        <taxon>Tremellomycetes</taxon>
        <taxon>Tremellales</taxon>
        <taxon>Cryptococcaceae</taxon>
        <taxon>Kwoniella</taxon>
    </lineage>
</organism>
<dbReference type="VEuPathDB" id="FungiDB:I302_08474"/>
<reference evidence="4" key="4">
    <citation type="submission" date="2024-02" db="EMBL/GenBank/DDBJ databases">
        <title>Comparative genomics of Cryptococcus and Kwoniella reveals pathogenesis evolution and contrasting modes of karyotype evolution via chromosome fusion or intercentromeric recombination.</title>
        <authorList>
            <person name="Coelho M.A."/>
            <person name="David-Palma M."/>
            <person name="Shea T."/>
            <person name="Bowers K."/>
            <person name="McGinley-Smith S."/>
            <person name="Mohammad A.W."/>
            <person name="Gnirke A."/>
            <person name="Yurkov A.M."/>
            <person name="Nowrousian M."/>
            <person name="Sun S."/>
            <person name="Cuomo C.A."/>
            <person name="Heitman J."/>
        </authorList>
    </citation>
    <scope>NUCLEOTIDE SEQUENCE</scope>
    <source>
        <strain evidence="4">CBS 10118</strain>
    </source>
</reference>
<dbReference type="Gene3D" id="3.90.25.10">
    <property type="entry name" value="UDP-galactose 4-epimerase, domain 1"/>
    <property type="match status" value="1"/>
</dbReference>
<keyword evidence="2" id="KW-0560">Oxidoreductase</keyword>